<dbReference type="Gene3D" id="3.60.40.10">
    <property type="entry name" value="PPM-type phosphatase domain"/>
    <property type="match status" value="1"/>
</dbReference>
<sequence>MRAVVAQLPASEDSDDKAFLTPNAVVLLDGASAFRPVPVPPATYASQLGANLRDQLLAEPSGDLRTMLGRAIKETAAGLELVPGRSPSSTVTIARETGGWVDVLALGDSVAVLPNEVITDDRMDALDLEPRRTYRERLSAGGGFDDRHREILRSLQTEQAARRNREGGYWIAEASEKAAQHALIERRRVDEVPWLVLATDGAYDPMKHLGLNDWPQVSAMDTDSLHGLLVQCQAWESGVDPSGEALPRAKRHDDKSLVAVLPGA</sequence>
<protein>
    <recommendedName>
        <fullName evidence="3">Protein phosphatase 2C</fullName>
    </recommendedName>
</protein>
<dbReference type="Proteomes" id="UP000199137">
    <property type="component" value="Unassembled WGS sequence"/>
</dbReference>
<dbReference type="EMBL" id="FOWC01000001">
    <property type="protein sequence ID" value="SFN96360.1"/>
    <property type="molecule type" value="Genomic_DNA"/>
</dbReference>
<dbReference type="OrthoDB" id="3190646at2"/>
<gene>
    <name evidence="1" type="ORF">SAMN05421854_101161</name>
</gene>
<dbReference type="InterPro" id="IPR036457">
    <property type="entry name" value="PPM-type-like_dom_sf"/>
</dbReference>
<name>A0A1I5DAX3_9PSEU</name>
<reference evidence="1 2" key="1">
    <citation type="submission" date="2016-10" db="EMBL/GenBank/DDBJ databases">
        <authorList>
            <person name="de Groot N.N."/>
        </authorList>
    </citation>
    <scope>NUCLEOTIDE SEQUENCE [LARGE SCALE GENOMIC DNA]</scope>
    <source>
        <strain evidence="1 2">DSM 44637</strain>
    </source>
</reference>
<dbReference type="AlphaFoldDB" id="A0A1I5DAX3"/>
<proteinExistence type="predicted"/>
<evidence type="ECO:0000313" key="1">
    <source>
        <dbReference type="EMBL" id="SFN96360.1"/>
    </source>
</evidence>
<organism evidence="1 2">
    <name type="scientific">Amycolatopsis rubida</name>
    <dbReference type="NCBI Taxonomy" id="112413"/>
    <lineage>
        <taxon>Bacteria</taxon>
        <taxon>Bacillati</taxon>
        <taxon>Actinomycetota</taxon>
        <taxon>Actinomycetes</taxon>
        <taxon>Pseudonocardiales</taxon>
        <taxon>Pseudonocardiaceae</taxon>
        <taxon>Amycolatopsis</taxon>
    </lineage>
</organism>
<accession>A0A1I5DAX3</accession>
<evidence type="ECO:0000313" key="2">
    <source>
        <dbReference type="Proteomes" id="UP000199137"/>
    </source>
</evidence>
<evidence type="ECO:0008006" key="3">
    <source>
        <dbReference type="Google" id="ProtNLM"/>
    </source>
</evidence>
<dbReference type="SUPFAM" id="SSF81606">
    <property type="entry name" value="PP2C-like"/>
    <property type="match status" value="1"/>
</dbReference>
<dbReference type="STRING" id="112413.SAMN05421854_101161"/>